<name>A0A7J9UTX6_9MICO</name>
<evidence type="ECO:0000313" key="2">
    <source>
        <dbReference type="EMBL" id="MPV88075.1"/>
    </source>
</evidence>
<proteinExistence type="predicted"/>
<dbReference type="Gene3D" id="3.40.50.1820">
    <property type="entry name" value="alpha/beta hydrolase"/>
    <property type="match status" value="1"/>
</dbReference>
<organism evidence="2 3">
    <name type="scientific">Georgenia ruanii</name>
    <dbReference type="NCBI Taxonomy" id="348442"/>
    <lineage>
        <taxon>Bacteria</taxon>
        <taxon>Bacillati</taxon>
        <taxon>Actinomycetota</taxon>
        <taxon>Actinomycetes</taxon>
        <taxon>Micrococcales</taxon>
        <taxon>Bogoriellaceae</taxon>
        <taxon>Georgenia</taxon>
    </lineage>
</organism>
<accession>A0A7J9UTX6</accession>
<dbReference type="OrthoDB" id="3208682at2"/>
<reference evidence="2 3" key="1">
    <citation type="submission" date="2019-10" db="EMBL/GenBank/DDBJ databases">
        <title>Georgenia wutianyii sp. nov. and Georgenia yuyongxinii sp. nov. isolated from plateau pika (Ochotona curzoniae) in the Qinghai-Tibet plateau of China.</title>
        <authorList>
            <person name="Tian Z."/>
        </authorList>
    </citation>
    <scope>NUCLEOTIDE SEQUENCE [LARGE SCALE GENOMIC DNA]</scope>
    <source>
        <strain evidence="2 3">JCM 15130</strain>
    </source>
</reference>
<dbReference type="InterPro" id="IPR002925">
    <property type="entry name" value="Dienelactn_hydro"/>
</dbReference>
<comment type="caution">
    <text evidence="2">The sequence shown here is derived from an EMBL/GenBank/DDBJ whole genome shotgun (WGS) entry which is preliminary data.</text>
</comment>
<dbReference type="InterPro" id="IPR051049">
    <property type="entry name" value="Dienelactone_hydrolase-like"/>
</dbReference>
<keyword evidence="2" id="KW-0378">Hydrolase</keyword>
<dbReference type="SUPFAM" id="SSF53474">
    <property type="entry name" value="alpha/beta-Hydrolases"/>
    <property type="match status" value="1"/>
</dbReference>
<evidence type="ECO:0000313" key="3">
    <source>
        <dbReference type="Proteomes" id="UP000429644"/>
    </source>
</evidence>
<dbReference type="EMBL" id="WHPD01001160">
    <property type="protein sequence ID" value="MPV88075.1"/>
    <property type="molecule type" value="Genomic_DNA"/>
</dbReference>
<dbReference type="InterPro" id="IPR029058">
    <property type="entry name" value="AB_hydrolase_fold"/>
</dbReference>
<feature type="domain" description="Dienelactone hydrolase" evidence="1">
    <location>
        <begin position="19"/>
        <end position="230"/>
    </location>
</feature>
<dbReference type="Pfam" id="PF01738">
    <property type="entry name" value="DLH"/>
    <property type="match status" value="1"/>
</dbReference>
<dbReference type="Proteomes" id="UP000429644">
    <property type="component" value="Unassembled WGS sequence"/>
</dbReference>
<sequence length="237" mass="25069">MADAPVSVTVPTAAGEMPAHLWLPPSGTGPGLVVLQEIFGVSRYIRNRCADLADLGYVVLAPEIYWRIGSPELDETSPDYLEQGVALVQRVSWDDAVADGVAAVHALRQRPQVAGGVGVLGFCYGGGLAFHVAAADAPDVLVSYYGSALPRLLDLAPRVTAPSLHHFGTDDAYIPPPQVEAIRAAVAGPDVEFHLHPGAGHAFDNPHPMFHHPAAAEEAWSATARFLARHLPVPAHP</sequence>
<dbReference type="RefSeq" id="WP_152230719.1">
    <property type="nucleotide sequence ID" value="NZ_BAAAOT010000003.1"/>
</dbReference>
<dbReference type="PANTHER" id="PTHR46623:SF6">
    <property type="entry name" value="ALPHA_BETA-HYDROLASES SUPERFAMILY PROTEIN"/>
    <property type="match status" value="1"/>
</dbReference>
<dbReference type="GO" id="GO:0016787">
    <property type="term" value="F:hydrolase activity"/>
    <property type="evidence" value="ECO:0007669"/>
    <property type="project" value="UniProtKB-KW"/>
</dbReference>
<keyword evidence="3" id="KW-1185">Reference proteome</keyword>
<dbReference type="PANTHER" id="PTHR46623">
    <property type="entry name" value="CARBOXYMETHYLENEBUTENOLIDASE-RELATED"/>
    <property type="match status" value="1"/>
</dbReference>
<dbReference type="AlphaFoldDB" id="A0A7J9UTX6"/>
<protein>
    <submittedName>
        <fullName evidence="2">Dienelactone hydrolase family protein</fullName>
    </submittedName>
</protein>
<evidence type="ECO:0000259" key="1">
    <source>
        <dbReference type="Pfam" id="PF01738"/>
    </source>
</evidence>
<gene>
    <name evidence="2" type="ORF">GB882_05295</name>
</gene>